<feature type="domain" description="Bifunctional inhibitor/plant lipid transfer protein/seed storage helical" evidence="4">
    <location>
        <begin position="53"/>
        <end position="118"/>
    </location>
</feature>
<organism evidence="5 6">
    <name type="scientific">Theobroma cacao</name>
    <name type="common">Cacao</name>
    <name type="synonym">Cocoa</name>
    <dbReference type="NCBI Taxonomy" id="3641"/>
    <lineage>
        <taxon>Eukaryota</taxon>
        <taxon>Viridiplantae</taxon>
        <taxon>Streptophyta</taxon>
        <taxon>Embryophyta</taxon>
        <taxon>Tracheophyta</taxon>
        <taxon>Spermatophyta</taxon>
        <taxon>Magnoliopsida</taxon>
        <taxon>eudicotyledons</taxon>
        <taxon>Gunneridae</taxon>
        <taxon>Pentapetalae</taxon>
        <taxon>rosids</taxon>
        <taxon>malvids</taxon>
        <taxon>Malvales</taxon>
        <taxon>Malvaceae</taxon>
        <taxon>Byttnerioideae</taxon>
        <taxon>Theobroma</taxon>
    </lineage>
</organism>
<dbReference type="PANTHER" id="PTHR33214">
    <property type="entry name" value="BIFUNCTIONAL INHIBITOR/LIPID-TRANSFER PROTEIN/SEED STORAGE 2S ALBUMIN SUPERFAMILY PROTEIN"/>
    <property type="match status" value="1"/>
</dbReference>
<dbReference type="Gramene" id="EOY04119">
    <property type="protein sequence ID" value="EOY04119"/>
    <property type="gene ID" value="TCM_019372"/>
</dbReference>
<evidence type="ECO:0000259" key="4">
    <source>
        <dbReference type="SMART" id="SM00499"/>
    </source>
</evidence>
<evidence type="ECO:0000256" key="2">
    <source>
        <dbReference type="ARBA" id="ARBA00023121"/>
    </source>
</evidence>
<proteinExistence type="predicted"/>
<dbReference type="Gene3D" id="1.10.110.10">
    <property type="entry name" value="Plant lipid-transfer and hydrophobic proteins"/>
    <property type="match status" value="1"/>
</dbReference>
<dbReference type="HOGENOM" id="CLU_158223_0_0_1"/>
<keyword evidence="3" id="KW-1133">Transmembrane helix</keyword>
<keyword evidence="3" id="KW-0472">Membrane</keyword>
<keyword evidence="6" id="KW-1185">Reference proteome</keyword>
<keyword evidence="2" id="KW-0446">Lipid-binding</keyword>
<accession>A0A061EP56</accession>
<dbReference type="FunCoup" id="A0A061EP56">
    <property type="interactions" value="117"/>
</dbReference>
<dbReference type="STRING" id="3641.A0A061EP56"/>
<dbReference type="InParanoid" id="A0A061EP56"/>
<evidence type="ECO:0000313" key="5">
    <source>
        <dbReference type="EMBL" id="EOY04119.1"/>
    </source>
</evidence>
<evidence type="ECO:0000256" key="1">
    <source>
        <dbReference type="ARBA" id="ARBA00022448"/>
    </source>
</evidence>
<keyword evidence="3" id="KW-0812">Transmembrane</keyword>
<dbReference type="InterPro" id="IPR016140">
    <property type="entry name" value="Bifunc_inhib/LTP/seed_store"/>
</dbReference>
<dbReference type="Proteomes" id="UP000026915">
    <property type="component" value="Chromosome 4"/>
</dbReference>
<evidence type="ECO:0000256" key="3">
    <source>
        <dbReference type="SAM" id="Phobius"/>
    </source>
</evidence>
<dbReference type="InterPro" id="IPR033872">
    <property type="entry name" value="nsLTP2"/>
</dbReference>
<dbReference type="GO" id="GO:0008289">
    <property type="term" value="F:lipid binding"/>
    <property type="evidence" value="ECO:0007669"/>
    <property type="project" value="UniProtKB-KW"/>
</dbReference>
<dbReference type="SUPFAM" id="SSF47699">
    <property type="entry name" value="Bifunctional inhibitor/lipid-transfer protein/seed storage 2S albumin"/>
    <property type="match status" value="1"/>
</dbReference>
<dbReference type="eggNOG" id="ENOG502S4G0">
    <property type="taxonomic scope" value="Eukaryota"/>
</dbReference>
<dbReference type="GO" id="GO:0006869">
    <property type="term" value="P:lipid transport"/>
    <property type="evidence" value="ECO:0007669"/>
    <property type="project" value="InterPro"/>
</dbReference>
<dbReference type="EMBL" id="CM001882">
    <property type="protein sequence ID" value="EOY04119.1"/>
    <property type="molecule type" value="Genomic_DNA"/>
</dbReference>
<dbReference type="AlphaFoldDB" id="A0A061EP56"/>
<name>A0A061EP56_THECC</name>
<evidence type="ECO:0000313" key="6">
    <source>
        <dbReference type="Proteomes" id="UP000026915"/>
    </source>
</evidence>
<dbReference type="InterPro" id="IPR036312">
    <property type="entry name" value="Bifun_inhib/LTP/seed_sf"/>
</dbReference>
<dbReference type="Pfam" id="PF00234">
    <property type="entry name" value="Tryp_alpha_amyl"/>
    <property type="match status" value="1"/>
</dbReference>
<feature type="transmembrane region" description="Helical" evidence="3">
    <location>
        <begin position="27"/>
        <end position="43"/>
    </location>
</feature>
<dbReference type="SMART" id="SM00499">
    <property type="entry name" value="AAI"/>
    <property type="match status" value="1"/>
</dbReference>
<dbReference type="CDD" id="cd01959">
    <property type="entry name" value="nsLTP2"/>
    <property type="match status" value="1"/>
</dbReference>
<dbReference type="PANTHER" id="PTHR33214:SF44">
    <property type="entry name" value="NON-SPECIFIC LIPID TRANSFER PROTEIN GPI-ANCHORED 33"/>
    <property type="match status" value="1"/>
</dbReference>
<protein>
    <submittedName>
        <fullName evidence="5">Bifunctional inhibitor/lipid-transfer protein/seed storage 2S albumin superfamily protein, putative</fullName>
    </submittedName>
</protein>
<sequence length="118" mass="12869">MRQTPLAFFIVFSRVLALWWEKMKVVSVVALCVVALVVVLLSGETRTVEAVNCSPSELTSCLPAITSSSPPSTTCCSKLREQKPCLCGYLQNPNLKQFVNNPNARKVASTCGVTYPQC</sequence>
<reference evidence="5 6" key="1">
    <citation type="journal article" date="2013" name="Genome Biol.">
        <title>The genome sequence of the most widely cultivated cacao type and its use to identify candidate genes regulating pod color.</title>
        <authorList>
            <person name="Motamayor J.C."/>
            <person name="Mockaitis K."/>
            <person name="Schmutz J."/>
            <person name="Haiminen N."/>
            <person name="Iii D.L."/>
            <person name="Cornejo O."/>
            <person name="Findley S.D."/>
            <person name="Zheng P."/>
            <person name="Utro F."/>
            <person name="Royaert S."/>
            <person name="Saski C."/>
            <person name="Jenkins J."/>
            <person name="Podicheti R."/>
            <person name="Zhao M."/>
            <person name="Scheffler B.E."/>
            <person name="Stack J.C."/>
            <person name="Feltus F.A."/>
            <person name="Mustiga G.M."/>
            <person name="Amores F."/>
            <person name="Phillips W."/>
            <person name="Marelli J.P."/>
            <person name="May G.D."/>
            <person name="Shapiro H."/>
            <person name="Ma J."/>
            <person name="Bustamante C.D."/>
            <person name="Schnell R.J."/>
            <person name="Main D."/>
            <person name="Gilbert D."/>
            <person name="Parida L."/>
            <person name="Kuhn D.N."/>
        </authorList>
    </citation>
    <scope>NUCLEOTIDE SEQUENCE [LARGE SCALE GENOMIC DNA]</scope>
    <source>
        <strain evidence="6">cv. Matina 1-6</strain>
    </source>
</reference>
<keyword evidence="1" id="KW-0813">Transport</keyword>
<dbReference type="OMA" id="PSTICCQ"/>
<gene>
    <name evidence="5" type="ORF">TCM_019372</name>
</gene>